<name>A0A0B6ZV55_9EUPU</name>
<dbReference type="AlphaFoldDB" id="A0A0B6ZV55"/>
<proteinExistence type="predicted"/>
<protein>
    <submittedName>
        <fullName evidence="1">Uncharacterized protein</fullName>
    </submittedName>
</protein>
<accession>A0A0B6ZV55</accession>
<organism evidence="1">
    <name type="scientific">Arion vulgaris</name>
    <dbReference type="NCBI Taxonomy" id="1028688"/>
    <lineage>
        <taxon>Eukaryota</taxon>
        <taxon>Metazoa</taxon>
        <taxon>Spiralia</taxon>
        <taxon>Lophotrochozoa</taxon>
        <taxon>Mollusca</taxon>
        <taxon>Gastropoda</taxon>
        <taxon>Heterobranchia</taxon>
        <taxon>Euthyneura</taxon>
        <taxon>Panpulmonata</taxon>
        <taxon>Eupulmonata</taxon>
        <taxon>Stylommatophora</taxon>
        <taxon>Helicina</taxon>
        <taxon>Arionoidea</taxon>
        <taxon>Arionidae</taxon>
        <taxon>Arion</taxon>
    </lineage>
</organism>
<sequence>MKAGTTFCLTKDNPYNKMCPLFDVVYLPGTGNIHRINDRSHPFYISIPEVSLFKTKDTPPC</sequence>
<reference evidence="1" key="1">
    <citation type="submission" date="2014-12" db="EMBL/GenBank/DDBJ databases">
        <title>Insight into the proteome of Arion vulgaris.</title>
        <authorList>
            <person name="Aradska J."/>
            <person name="Bulat T."/>
            <person name="Smidak R."/>
            <person name="Sarate P."/>
            <person name="Gangsoo J."/>
            <person name="Sialana F."/>
            <person name="Bilban M."/>
            <person name="Lubec G."/>
        </authorList>
    </citation>
    <scope>NUCLEOTIDE SEQUENCE</scope>
    <source>
        <tissue evidence="1">Skin</tissue>
    </source>
</reference>
<dbReference type="EMBL" id="HACG01024851">
    <property type="protein sequence ID" value="CEK71716.1"/>
    <property type="molecule type" value="Transcribed_RNA"/>
</dbReference>
<evidence type="ECO:0000313" key="1">
    <source>
        <dbReference type="EMBL" id="CEK71716.1"/>
    </source>
</evidence>
<gene>
    <name evidence="1" type="primary">ORF79523</name>
</gene>